<dbReference type="PANTHER" id="PTHR10924:SF6">
    <property type="entry name" value="SOLUTE CARRIER FAMILY 49 MEMBER A3"/>
    <property type="match status" value="1"/>
</dbReference>
<feature type="transmembrane region" description="Helical" evidence="6">
    <location>
        <begin position="331"/>
        <end position="354"/>
    </location>
</feature>
<evidence type="ECO:0008006" key="9">
    <source>
        <dbReference type="Google" id="ProtNLM"/>
    </source>
</evidence>
<dbReference type="SUPFAM" id="SSF103473">
    <property type="entry name" value="MFS general substrate transporter"/>
    <property type="match status" value="1"/>
</dbReference>
<feature type="transmembrane region" description="Helical" evidence="6">
    <location>
        <begin position="210"/>
        <end position="229"/>
    </location>
</feature>
<evidence type="ECO:0000256" key="4">
    <source>
        <dbReference type="ARBA" id="ARBA00023136"/>
    </source>
</evidence>
<feature type="transmembrane region" description="Helical" evidence="6">
    <location>
        <begin position="250"/>
        <end position="270"/>
    </location>
</feature>
<accession>A0A6A4TD65</accession>
<comment type="subcellular location">
    <subcellularLocation>
        <location evidence="1">Membrane</location>
        <topology evidence="1">Multi-pass membrane protein</topology>
    </subcellularLocation>
</comment>
<reference evidence="7 8" key="1">
    <citation type="submission" date="2019-06" db="EMBL/GenBank/DDBJ databases">
        <title>Draft genomes of female and male turbot (Scophthalmus maximus).</title>
        <authorList>
            <person name="Xu H."/>
            <person name="Xu X.-W."/>
            <person name="Shao C."/>
            <person name="Chen S."/>
        </authorList>
    </citation>
    <scope>NUCLEOTIDE SEQUENCE [LARGE SCALE GENOMIC DNA]</scope>
    <source>
        <strain evidence="7">Ysfricsl-2016a</strain>
        <tissue evidence="7">Blood</tissue>
    </source>
</reference>
<keyword evidence="3 6" id="KW-1133">Transmembrane helix</keyword>
<evidence type="ECO:0000256" key="3">
    <source>
        <dbReference type="ARBA" id="ARBA00022989"/>
    </source>
</evidence>
<dbReference type="Proteomes" id="UP000438429">
    <property type="component" value="Unassembled WGS sequence"/>
</dbReference>
<keyword evidence="4 6" id="KW-0472">Membrane</keyword>
<comment type="caution">
    <text evidence="7">The sequence shown here is derived from an EMBL/GenBank/DDBJ whole genome shotgun (WGS) entry which is preliminary data.</text>
</comment>
<evidence type="ECO:0000313" key="8">
    <source>
        <dbReference type="Proteomes" id="UP000438429"/>
    </source>
</evidence>
<dbReference type="Gene3D" id="1.20.1250.20">
    <property type="entry name" value="MFS general substrate transporter like domains"/>
    <property type="match status" value="1"/>
</dbReference>
<evidence type="ECO:0000313" key="7">
    <source>
        <dbReference type="EMBL" id="KAF0040152.1"/>
    </source>
</evidence>
<dbReference type="GO" id="GO:0022857">
    <property type="term" value="F:transmembrane transporter activity"/>
    <property type="evidence" value="ECO:0007669"/>
    <property type="project" value="InterPro"/>
</dbReference>
<evidence type="ECO:0000256" key="2">
    <source>
        <dbReference type="ARBA" id="ARBA00022692"/>
    </source>
</evidence>
<dbReference type="EMBL" id="VEVO01000007">
    <property type="protein sequence ID" value="KAF0040152.1"/>
    <property type="molecule type" value="Genomic_DNA"/>
</dbReference>
<dbReference type="CDD" id="cd17399">
    <property type="entry name" value="MFS_MFSD7"/>
    <property type="match status" value="1"/>
</dbReference>
<gene>
    <name evidence="7" type="ORF">F2P81_008387</name>
</gene>
<dbReference type="InterPro" id="IPR049680">
    <property type="entry name" value="FLVCR1-2_SLC49-like"/>
</dbReference>
<feature type="transmembrane region" description="Helical" evidence="6">
    <location>
        <begin position="401"/>
        <end position="419"/>
    </location>
</feature>
<proteinExistence type="predicted"/>
<feature type="region of interest" description="Disordered" evidence="5">
    <location>
        <begin position="1"/>
        <end position="31"/>
    </location>
</feature>
<sequence>MDPGGEAAASSSSSSSSSSSEAQTVSSEVPREPNPELKKLLLFKVYKRRWFVLLVLCLLNCSNAMVSDDKWLLPVHVTSQHTTEFQLRNTSLIINKQVNKQVNNSPDFKKKAPKGEKTQTYGSLDVSKIWLTFAPVADQSARYLKVSLEAINWLSLVYMVVAIPLSFATTWMLDTLGLRITLILGSWLNMFGAILRYLAVQPGAGEANMYAIVMLGQTLGAVAQPLIIFTPTKLAALWFPEHQRATANTIASMSNPLGILLANIVSPTMARTADQIPVLLLAYAIPACLICFLATVGIRSSTPHTPPSASAESSGSEPFVQGIKLLLKNRAYLVLLLCFGSGIAAFTCFSTLLEQILCVQGYANDFAGLCGALFIVFGIVGAGALGLYVDKTKRFIEATKVNMSLTALALIAFSVVSLMRQQKVAVATVCSLFGFFGFSIYPVAMELSVECSYPVGEATSAGLIFVSGQVQSVLYIVLLQALTKRLAASPLSTCGDAVLSWKVSSLVMSGLFSFFTCGFVLFFHTRYRRLEAEQEATYGTKPIKSPAAGDLTLGVDAVER</sequence>
<feature type="transmembrane region" description="Helical" evidence="6">
    <location>
        <begin position="425"/>
        <end position="449"/>
    </location>
</feature>
<feature type="transmembrane region" description="Helical" evidence="6">
    <location>
        <begin position="461"/>
        <end position="483"/>
    </location>
</feature>
<dbReference type="InterPro" id="IPR011701">
    <property type="entry name" value="MFS"/>
</dbReference>
<evidence type="ECO:0000256" key="5">
    <source>
        <dbReference type="SAM" id="MobiDB-lite"/>
    </source>
</evidence>
<feature type="transmembrane region" description="Helical" evidence="6">
    <location>
        <begin position="276"/>
        <end position="298"/>
    </location>
</feature>
<name>A0A6A4TD65_SCOMX</name>
<organism evidence="7 8">
    <name type="scientific">Scophthalmus maximus</name>
    <name type="common">Turbot</name>
    <name type="synonym">Psetta maxima</name>
    <dbReference type="NCBI Taxonomy" id="52904"/>
    <lineage>
        <taxon>Eukaryota</taxon>
        <taxon>Metazoa</taxon>
        <taxon>Chordata</taxon>
        <taxon>Craniata</taxon>
        <taxon>Vertebrata</taxon>
        <taxon>Euteleostomi</taxon>
        <taxon>Actinopterygii</taxon>
        <taxon>Neopterygii</taxon>
        <taxon>Teleostei</taxon>
        <taxon>Neoteleostei</taxon>
        <taxon>Acanthomorphata</taxon>
        <taxon>Carangaria</taxon>
        <taxon>Pleuronectiformes</taxon>
        <taxon>Pleuronectoidei</taxon>
        <taxon>Scophthalmidae</taxon>
        <taxon>Scophthalmus</taxon>
    </lineage>
</organism>
<dbReference type="AlphaFoldDB" id="A0A6A4TD65"/>
<keyword evidence="2 6" id="KW-0812">Transmembrane</keyword>
<dbReference type="PANTHER" id="PTHR10924">
    <property type="entry name" value="MAJOR FACILITATOR SUPERFAMILY PROTEIN-RELATED"/>
    <property type="match status" value="1"/>
</dbReference>
<evidence type="ECO:0000256" key="6">
    <source>
        <dbReference type="SAM" id="Phobius"/>
    </source>
</evidence>
<dbReference type="InterPro" id="IPR036259">
    <property type="entry name" value="MFS_trans_sf"/>
</dbReference>
<dbReference type="Pfam" id="PF07690">
    <property type="entry name" value="MFS_1"/>
    <property type="match status" value="1"/>
</dbReference>
<feature type="compositionally biased region" description="Low complexity" evidence="5">
    <location>
        <begin position="7"/>
        <end position="20"/>
    </location>
</feature>
<feature type="transmembrane region" description="Helical" evidence="6">
    <location>
        <begin position="503"/>
        <end position="523"/>
    </location>
</feature>
<protein>
    <recommendedName>
        <fullName evidence="9">Major facilitator superfamily (MFS) profile domain-containing protein</fullName>
    </recommendedName>
</protein>
<dbReference type="GO" id="GO:0016020">
    <property type="term" value="C:membrane"/>
    <property type="evidence" value="ECO:0007669"/>
    <property type="project" value="UniProtKB-SubCell"/>
</dbReference>
<feature type="transmembrane region" description="Helical" evidence="6">
    <location>
        <begin position="150"/>
        <end position="173"/>
    </location>
</feature>
<feature type="transmembrane region" description="Helical" evidence="6">
    <location>
        <begin position="180"/>
        <end position="198"/>
    </location>
</feature>
<evidence type="ECO:0000256" key="1">
    <source>
        <dbReference type="ARBA" id="ARBA00004141"/>
    </source>
</evidence>
<feature type="transmembrane region" description="Helical" evidence="6">
    <location>
        <begin position="366"/>
        <end position="389"/>
    </location>
</feature>